<dbReference type="KEGG" id="wma:WM2015_144"/>
<comment type="function">
    <text evidence="11 15">F(1)F(0) ATP synthase produces ATP from ADP in the presence of a proton or sodium gradient. F-type ATPases consist of two structural domains, F(1) containing the extramembraneous catalytic core and F(0) containing the membrane proton channel, linked together by a central stalk and a peripheral stalk. During catalysis, ATP synthesis in the catalytic domain of F(1) is coupled via a rotary mechanism of the central stalk subunits to proton translocation.</text>
</comment>
<dbReference type="GO" id="GO:0045259">
    <property type="term" value="C:proton-transporting ATP synthase complex"/>
    <property type="evidence" value="ECO:0007669"/>
    <property type="project" value="UniProtKB-KW"/>
</dbReference>
<dbReference type="GO" id="GO:0046933">
    <property type="term" value="F:proton-transporting ATP synthase activity, rotational mechanism"/>
    <property type="evidence" value="ECO:0007669"/>
    <property type="project" value="UniProtKB-UniRule"/>
</dbReference>
<dbReference type="GO" id="GO:0012505">
    <property type="term" value="C:endomembrane system"/>
    <property type="evidence" value="ECO:0007669"/>
    <property type="project" value="UniProtKB-SubCell"/>
</dbReference>
<keyword evidence="6 15" id="KW-0375">Hydrogen ion transport</keyword>
<evidence type="ECO:0000256" key="11">
    <source>
        <dbReference type="ARBA" id="ARBA00025198"/>
    </source>
</evidence>
<evidence type="ECO:0000256" key="10">
    <source>
        <dbReference type="ARBA" id="ARBA00023310"/>
    </source>
</evidence>
<evidence type="ECO:0000256" key="5">
    <source>
        <dbReference type="ARBA" id="ARBA00022692"/>
    </source>
</evidence>
<evidence type="ECO:0000256" key="8">
    <source>
        <dbReference type="ARBA" id="ARBA00023065"/>
    </source>
</evidence>
<dbReference type="CDD" id="cd06503">
    <property type="entry name" value="ATP-synt_Fo_b"/>
    <property type="match status" value="1"/>
</dbReference>
<organism evidence="17 18">
    <name type="scientific">Wenzhouxiangella marina</name>
    <dbReference type="NCBI Taxonomy" id="1579979"/>
    <lineage>
        <taxon>Bacteria</taxon>
        <taxon>Pseudomonadati</taxon>
        <taxon>Pseudomonadota</taxon>
        <taxon>Gammaproteobacteria</taxon>
        <taxon>Chromatiales</taxon>
        <taxon>Wenzhouxiangellaceae</taxon>
        <taxon>Wenzhouxiangella</taxon>
    </lineage>
</organism>
<dbReference type="STRING" id="1579979.WM2015_144"/>
<dbReference type="Proteomes" id="UP000066624">
    <property type="component" value="Chromosome"/>
</dbReference>
<dbReference type="InterPro" id="IPR002146">
    <property type="entry name" value="ATP_synth_b/b'su_bac/chlpt"/>
</dbReference>
<keyword evidence="4 15" id="KW-0138">CF(0)</keyword>
<proteinExistence type="inferred from homology"/>
<keyword evidence="7 15" id="KW-1133">Transmembrane helix</keyword>
<dbReference type="OrthoDB" id="9788020at2"/>
<keyword evidence="10 15" id="KW-0066">ATP synthesis</keyword>
<keyword evidence="8 15" id="KW-0406">Ion transport</keyword>
<dbReference type="GO" id="GO:0046961">
    <property type="term" value="F:proton-transporting ATPase activity, rotational mechanism"/>
    <property type="evidence" value="ECO:0007669"/>
    <property type="project" value="TreeGrafter"/>
</dbReference>
<comment type="function">
    <text evidence="12">Component of the F(0) channel, it forms part of the peripheral stalk, linking F(1) to F(0). The b'-subunit is a diverged and duplicated form of b found in plants and photosynthetic bacteria.</text>
</comment>
<dbReference type="InterPro" id="IPR005864">
    <property type="entry name" value="ATP_synth_F0_bsu_bac"/>
</dbReference>
<dbReference type="PANTHER" id="PTHR33445">
    <property type="entry name" value="ATP SYNTHASE SUBUNIT B', CHLOROPLASTIC"/>
    <property type="match status" value="1"/>
</dbReference>
<dbReference type="GO" id="GO:0005886">
    <property type="term" value="C:plasma membrane"/>
    <property type="evidence" value="ECO:0007669"/>
    <property type="project" value="UniProtKB-SubCell"/>
</dbReference>
<dbReference type="RefSeq" id="WP_049724239.1">
    <property type="nucleotide sequence ID" value="NZ_CP012154.1"/>
</dbReference>
<evidence type="ECO:0000256" key="16">
    <source>
        <dbReference type="RuleBase" id="RU003848"/>
    </source>
</evidence>
<comment type="similarity">
    <text evidence="1 15 16">Belongs to the ATPase B chain family.</text>
</comment>
<dbReference type="HAMAP" id="MF_01398">
    <property type="entry name" value="ATP_synth_b_bprime"/>
    <property type="match status" value="1"/>
</dbReference>
<comment type="subunit">
    <text evidence="15">F-type ATPases have 2 components, F(1) - the catalytic core - and F(0) - the membrane proton channel. F(1) has five subunits: alpha(3), beta(3), gamma(1), delta(1), epsilon(1). F(0) has three main subunits: a(1), b(2) and c(10-14). The alpha and beta chains form an alternating ring which encloses part of the gamma chain. F(1) is attached to F(0) by a central stalk formed by the gamma and epsilon chains, while a peripheral stalk is formed by the delta and b chains.</text>
</comment>
<dbReference type="NCBIfam" id="NF004411">
    <property type="entry name" value="PRK05759.1-2"/>
    <property type="match status" value="1"/>
</dbReference>
<evidence type="ECO:0000256" key="13">
    <source>
        <dbReference type="ARBA" id="ARBA00026054"/>
    </source>
</evidence>
<feature type="transmembrane region" description="Helical" evidence="15">
    <location>
        <begin position="6"/>
        <end position="27"/>
    </location>
</feature>
<keyword evidence="5 15" id="KW-0812">Transmembrane</keyword>
<dbReference type="Gene3D" id="1.20.5.620">
    <property type="entry name" value="F1F0 ATP synthase subunit B, membrane domain"/>
    <property type="match status" value="1"/>
</dbReference>
<keyword evidence="3 15" id="KW-1003">Cell membrane</keyword>
<evidence type="ECO:0000256" key="9">
    <source>
        <dbReference type="ARBA" id="ARBA00023136"/>
    </source>
</evidence>
<dbReference type="NCBIfam" id="TIGR01144">
    <property type="entry name" value="ATP_synt_b"/>
    <property type="match status" value="1"/>
</dbReference>
<reference evidence="17 18" key="1">
    <citation type="submission" date="2015-07" db="EMBL/GenBank/DDBJ databases">
        <authorList>
            <person name="Noorani M."/>
        </authorList>
    </citation>
    <scope>NUCLEOTIDE SEQUENCE [LARGE SCALE GENOMIC DNA]</scope>
    <source>
        <strain evidence="17 18">KCTC 42284</strain>
    </source>
</reference>
<keyword evidence="2 15" id="KW-0813">Transport</keyword>
<evidence type="ECO:0000256" key="14">
    <source>
        <dbReference type="ARBA" id="ARBA00037847"/>
    </source>
</evidence>
<evidence type="ECO:0000256" key="7">
    <source>
        <dbReference type="ARBA" id="ARBA00022989"/>
    </source>
</evidence>
<dbReference type="AlphaFoldDB" id="A0A0K0XS71"/>
<accession>A0A0K0XS71</accession>
<evidence type="ECO:0000256" key="4">
    <source>
        <dbReference type="ARBA" id="ARBA00022547"/>
    </source>
</evidence>
<evidence type="ECO:0000256" key="1">
    <source>
        <dbReference type="ARBA" id="ARBA00005513"/>
    </source>
</evidence>
<dbReference type="EMBL" id="CP012154">
    <property type="protein sequence ID" value="AKS40533.1"/>
    <property type="molecule type" value="Genomic_DNA"/>
</dbReference>
<evidence type="ECO:0000313" key="18">
    <source>
        <dbReference type="Proteomes" id="UP000066624"/>
    </source>
</evidence>
<evidence type="ECO:0000256" key="6">
    <source>
        <dbReference type="ARBA" id="ARBA00022781"/>
    </source>
</evidence>
<dbReference type="Pfam" id="PF00430">
    <property type="entry name" value="ATP-synt_B"/>
    <property type="match status" value="1"/>
</dbReference>
<gene>
    <name evidence="15" type="primary">atpF</name>
    <name evidence="17" type="ORF">WM2015_144</name>
</gene>
<evidence type="ECO:0000313" key="17">
    <source>
        <dbReference type="EMBL" id="AKS40533.1"/>
    </source>
</evidence>
<comment type="subcellular location">
    <subcellularLocation>
        <location evidence="15">Cell membrane</location>
        <topology evidence="15">Single-pass membrane protein</topology>
    </subcellularLocation>
    <subcellularLocation>
        <location evidence="14">Endomembrane system</location>
        <topology evidence="14">Single-pass membrane protein</topology>
    </subcellularLocation>
</comment>
<evidence type="ECO:0000256" key="12">
    <source>
        <dbReference type="ARBA" id="ARBA00025614"/>
    </source>
</evidence>
<dbReference type="InterPro" id="IPR028987">
    <property type="entry name" value="ATP_synth_B-like_membr_sf"/>
</dbReference>
<dbReference type="PANTHER" id="PTHR33445:SF1">
    <property type="entry name" value="ATP SYNTHASE SUBUNIT B"/>
    <property type="match status" value="1"/>
</dbReference>
<comment type="subunit">
    <text evidence="13">F-type ATPases have 2 components, F(1) - the catalytic core - and F(0) - the membrane proton channel. F(1) has five subunits: alpha(3), beta(3), gamma(1), delta(1), epsilon(1). F(0) has four main subunits: a(1), b(2) and c(10-14). The alpha and beta chains form an alternating ring which encloses part of the gamma chain. F(1) is attached to F(0) by a central stalk formed by the gamma and epsilon chains, while a peripheral stalk is formed by the delta and b chains.</text>
</comment>
<name>A0A0K0XS71_9GAMM</name>
<dbReference type="InterPro" id="IPR050059">
    <property type="entry name" value="ATP_synthase_B_chain"/>
</dbReference>
<protein>
    <recommendedName>
        <fullName evidence="15">ATP synthase subunit b</fullName>
    </recommendedName>
    <alternativeName>
        <fullName evidence="15">ATP synthase F(0) sector subunit b</fullName>
    </alternativeName>
    <alternativeName>
        <fullName evidence="15">ATPase subunit I</fullName>
    </alternativeName>
    <alternativeName>
        <fullName evidence="15">F-type ATPase subunit b</fullName>
        <shortName evidence="15">F-ATPase subunit b</shortName>
    </alternativeName>
</protein>
<evidence type="ECO:0000256" key="3">
    <source>
        <dbReference type="ARBA" id="ARBA00022475"/>
    </source>
</evidence>
<evidence type="ECO:0000256" key="15">
    <source>
        <dbReference type="HAMAP-Rule" id="MF_01398"/>
    </source>
</evidence>
<keyword evidence="18" id="KW-1185">Reference proteome</keyword>
<sequence>MDLSLGTIIGQAGTFLVFILVTMKFVWPPLVQAMEERRQKIAEGLAQSEEAEKALDIAKAEADEVIREARRKAGDILEQASQRGTQIVEQAKQDALAERDRQVAAAEAEIRQATNQAREALRERLSELAISGASRVIEKEIDAGKHRDMLDKLAAEL</sequence>
<evidence type="ECO:0000256" key="2">
    <source>
        <dbReference type="ARBA" id="ARBA00022448"/>
    </source>
</evidence>
<dbReference type="SUPFAM" id="SSF81573">
    <property type="entry name" value="F1F0 ATP synthase subunit B, membrane domain"/>
    <property type="match status" value="1"/>
</dbReference>
<keyword evidence="9 15" id="KW-0472">Membrane</keyword>